<comment type="subcellular location">
    <subcellularLocation>
        <location evidence="1">Nucleus</location>
        <location evidence="1">Nucleoplasm</location>
    </subcellularLocation>
</comment>
<dbReference type="GO" id="GO:0005654">
    <property type="term" value="C:nucleoplasm"/>
    <property type="evidence" value="ECO:0007669"/>
    <property type="project" value="UniProtKB-SubCell"/>
</dbReference>
<evidence type="ECO:0000256" key="1">
    <source>
        <dbReference type="ARBA" id="ARBA00004642"/>
    </source>
</evidence>
<evidence type="ECO:0000259" key="7">
    <source>
        <dbReference type="Pfam" id="PF02234"/>
    </source>
</evidence>
<dbReference type="Pfam" id="PF02234">
    <property type="entry name" value="CDI"/>
    <property type="match status" value="1"/>
</dbReference>
<keyword evidence="3 5" id="KW-0649">Protein kinase inhibitor</keyword>
<proteinExistence type="inferred from homology"/>
<dbReference type="Gene3D" id="4.10.365.10">
    <property type="entry name" value="p27"/>
    <property type="match status" value="1"/>
</dbReference>
<dbReference type="OrthoDB" id="6373236at2759"/>
<dbReference type="AlphaFoldDB" id="A0A8S0V7E8"/>
<evidence type="ECO:0000256" key="2">
    <source>
        <dbReference type="ARBA" id="ARBA00010274"/>
    </source>
</evidence>
<feature type="compositionally biased region" description="Polar residues" evidence="6">
    <location>
        <begin position="119"/>
        <end position="128"/>
    </location>
</feature>
<evidence type="ECO:0000256" key="6">
    <source>
        <dbReference type="SAM" id="MobiDB-lite"/>
    </source>
</evidence>
<reference evidence="8 9" key="1">
    <citation type="submission" date="2019-12" db="EMBL/GenBank/DDBJ databases">
        <authorList>
            <person name="Alioto T."/>
            <person name="Alioto T."/>
            <person name="Gomez Garrido J."/>
        </authorList>
    </citation>
    <scope>NUCLEOTIDE SEQUENCE [LARGE SCALE GENOMIC DNA]</scope>
</reference>
<evidence type="ECO:0000313" key="9">
    <source>
        <dbReference type="Proteomes" id="UP000594638"/>
    </source>
</evidence>
<dbReference type="GO" id="GO:0004861">
    <property type="term" value="F:cyclin-dependent protein serine/threonine kinase inhibitor activity"/>
    <property type="evidence" value="ECO:0007669"/>
    <property type="project" value="UniProtKB-UniRule"/>
</dbReference>
<keyword evidence="4" id="KW-0131">Cell cycle</keyword>
<name>A0A8S0V7E8_OLEEU</name>
<dbReference type="InterPro" id="IPR044275">
    <property type="entry name" value="KRP"/>
</dbReference>
<dbReference type="InterPro" id="IPR003175">
    <property type="entry name" value="CDI_dom"/>
</dbReference>
<comment type="caution">
    <text evidence="8">The sequence shown here is derived from an EMBL/GenBank/DDBJ whole genome shotgun (WGS) entry which is preliminary data.</text>
</comment>
<keyword evidence="9" id="KW-1185">Reference proteome</keyword>
<feature type="domain" description="Cyclin-dependent kinase inhibitor" evidence="7">
    <location>
        <begin position="144"/>
        <end position="187"/>
    </location>
</feature>
<dbReference type="Proteomes" id="UP000594638">
    <property type="component" value="Unassembled WGS sequence"/>
</dbReference>
<evidence type="ECO:0000313" key="8">
    <source>
        <dbReference type="EMBL" id="CAA3025881.1"/>
    </source>
</evidence>
<feature type="compositionally biased region" description="Low complexity" evidence="6">
    <location>
        <begin position="27"/>
        <end position="37"/>
    </location>
</feature>
<gene>
    <name evidence="8" type="ORF">OLEA9_A103649</name>
</gene>
<dbReference type="PIRSF" id="PIRSF017811">
    <property type="entry name" value="CDK_inhib_pln"/>
    <property type="match status" value="1"/>
</dbReference>
<feature type="region of interest" description="Disordered" evidence="6">
    <location>
        <begin position="1"/>
        <end position="46"/>
    </location>
</feature>
<accession>A0A8S0V7E8</accession>
<dbReference type="GO" id="GO:0051726">
    <property type="term" value="P:regulation of cell cycle"/>
    <property type="evidence" value="ECO:0007669"/>
    <property type="project" value="InterPro"/>
</dbReference>
<dbReference type="Gramene" id="OE9A103649T1">
    <property type="protein sequence ID" value="OE9A103649C1"/>
    <property type="gene ID" value="OE9A103649"/>
</dbReference>
<dbReference type="InterPro" id="IPR044898">
    <property type="entry name" value="CDI_dom_sf"/>
</dbReference>
<dbReference type="EMBL" id="CACTIH010009145">
    <property type="protein sequence ID" value="CAA3025881.1"/>
    <property type="molecule type" value="Genomic_DNA"/>
</dbReference>
<evidence type="ECO:0000256" key="4">
    <source>
        <dbReference type="ARBA" id="ARBA00023306"/>
    </source>
</evidence>
<evidence type="ECO:0000256" key="3">
    <source>
        <dbReference type="ARBA" id="ARBA00023013"/>
    </source>
</evidence>
<feature type="region of interest" description="Disordered" evidence="6">
    <location>
        <begin position="117"/>
        <end position="136"/>
    </location>
</feature>
<evidence type="ECO:0000256" key="5">
    <source>
        <dbReference type="PIRNR" id="PIRNR017811"/>
    </source>
</evidence>
<dbReference type="PANTHER" id="PTHR46776">
    <property type="entry name" value="CYCLIN-DEPENDENT KINASE INHIBITOR 4-RELATED"/>
    <property type="match status" value="1"/>
</dbReference>
<organism evidence="8 9">
    <name type="scientific">Olea europaea subsp. europaea</name>
    <dbReference type="NCBI Taxonomy" id="158383"/>
    <lineage>
        <taxon>Eukaryota</taxon>
        <taxon>Viridiplantae</taxon>
        <taxon>Streptophyta</taxon>
        <taxon>Embryophyta</taxon>
        <taxon>Tracheophyta</taxon>
        <taxon>Spermatophyta</taxon>
        <taxon>Magnoliopsida</taxon>
        <taxon>eudicotyledons</taxon>
        <taxon>Gunneridae</taxon>
        <taxon>Pentapetalae</taxon>
        <taxon>asterids</taxon>
        <taxon>lamiids</taxon>
        <taxon>Lamiales</taxon>
        <taxon>Oleaceae</taxon>
        <taxon>Oleeae</taxon>
        <taxon>Olea</taxon>
    </lineage>
</organism>
<comment type="similarity">
    <text evidence="2 5">Belongs to the CDI family. ICK/KRP subfamily.</text>
</comment>
<protein>
    <recommendedName>
        <fullName evidence="5">Cyclin-dependent kinase inhibitor</fullName>
    </recommendedName>
</protein>
<sequence>MGRLMKKFSATGNVPMKEVSPSSLGVRRTATTTTPPASNSRDSCENEFSVADLQPGSVWFTMKDEECMEVECEELVTEGMEIDGSCGEINLNLEGRERSTRKTKALSLIVALAHDTGATPGTTRQTGPTAAGQCESDALHSDVPSESEIDEFFDSVEQLQQCSFIEKYNFDFVKELPLPGSYEWVKLNPGAE</sequence>